<dbReference type="EMBL" id="LSMT01000042">
    <property type="protein sequence ID" value="PFX30980.1"/>
    <property type="molecule type" value="Genomic_DNA"/>
</dbReference>
<dbReference type="OrthoDB" id="5952030at2759"/>
<keyword evidence="2" id="KW-1185">Reference proteome</keyword>
<gene>
    <name evidence="1" type="primary">F52C9.6</name>
    <name evidence="1" type="ORF">AWC38_SpisGene4195</name>
</gene>
<accession>A0A2B4SQ22</accession>
<sequence length="620" mass="70768">MGPLFIRPYPSLSPFLFLQAINWIMKTSTADRRNGIQWILFDQLEDLDFADNLALLSHSHQHMQDKTTELAATSSQVSLKIHEGKTKILKINTASKGPVTLHGSKLEEVEAFTYLGSIIDRQGDTDADVRAGIGKDIEDVDEFVYLGAKVCREGDGMKDLKNRLSKARGAFNKLKKIWISNNILRKTKLRLYKTLVVPVLLCGSETWKMNKGDDKAVNVFHNRKDRRNDCNVAMSWAPEGKRRRGRPKNHLETYSRERKARGRLELVGEVLSSPGGCTKHQNCRKRSDMEVVTALRDLDYKEDKALPLIRHKDFQGKCNLIPQALFPKLRTPRQRTAVSASKVTHAEFRKLKAINKQQFLEDIHNSSLCRDPPKTLDELVECYNNTLRSVLDKHDAPVRARHLKSQSRPPWFNDEIVKARRERQSTERKWRASRLNPDLAVFKAKRNFSLHVINESRRAYYKQFIDENSSDRGRLFRASKRLLNFHVDRALPPYMVSHRLANEMGEYFVYKITAFRSELDADASGATSLATSASMCSEFSEFSPLSEESVRRIAASCAKSCALDPLPSSILTFCLDELLPVIRKIVNFSLESGVFAEDWKNSLIHPLLKKAGLKPINKTF</sequence>
<dbReference type="STRING" id="50429.A0A2B4SQ22"/>
<proteinExistence type="predicted"/>
<evidence type="ECO:0000313" key="2">
    <source>
        <dbReference type="Proteomes" id="UP000225706"/>
    </source>
</evidence>
<organism evidence="1 2">
    <name type="scientific">Stylophora pistillata</name>
    <name type="common">Smooth cauliflower coral</name>
    <dbReference type="NCBI Taxonomy" id="50429"/>
    <lineage>
        <taxon>Eukaryota</taxon>
        <taxon>Metazoa</taxon>
        <taxon>Cnidaria</taxon>
        <taxon>Anthozoa</taxon>
        <taxon>Hexacorallia</taxon>
        <taxon>Scleractinia</taxon>
        <taxon>Astrocoeniina</taxon>
        <taxon>Pocilloporidae</taxon>
        <taxon>Stylophora</taxon>
    </lineage>
</organism>
<reference evidence="2" key="1">
    <citation type="journal article" date="2017" name="bioRxiv">
        <title>Comparative analysis of the genomes of Stylophora pistillata and Acropora digitifera provides evidence for extensive differences between species of corals.</title>
        <authorList>
            <person name="Voolstra C.R."/>
            <person name="Li Y."/>
            <person name="Liew Y.J."/>
            <person name="Baumgarten S."/>
            <person name="Zoccola D."/>
            <person name="Flot J.-F."/>
            <person name="Tambutte S."/>
            <person name="Allemand D."/>
            <person name="Aranda M."/>
        </authorList>
    </citation>
    <scope>NUCLEOTIDE SEQUENCE [LARGE SCALE GENOMIC DNA]</scope>
</reference>
<dbReference type="PANTHER" id="PTHR47027">
    <property type="entry name" value="REVERSE TRANSCRIPTASE DOMAIN-CONTAINING PROTEIN"/>
    <property type="match status" value="1"/>
</dbReference>
<dbReference type="PANTHER" id="PTHR47027:SF25">
    <property type="entry name" value="REVERSE TRANSCRIPTASE DOMAIN-CONTAINING PROTEIN"/>
    <property type="match status" value="1"/>
</dbReference>
<name>A0A2B4SQ22_STYPI</name>
<comment type="caution">
    <text evidence="1">The sequence shown here is derived from an EMBL/GenBank/DDBJ whole genome shotgun (WGS) entry which is preliminary data.</text>
</comment>
<dbReference type="Proteomes" id="UP000225706">
    <property type="component" value="Unassembled WGS sequence"/>
</dbReference>
<protein>
    <submittedName>
        <fullName evidence="1">Uncharacterized transposon-derived protein F52C9.6</fullName>
    </submittedName>
</protein>
<dbReference type="AlphaFoldDB" id="A0A2B4SQ22"/>
<evidence type="ECO:0000313" key="1">
    <source>
        <dbReference type="EMBL" id="PFX30980.1"/>
    </source>
</evidence>